<evidence type="ECO:0000256" key="6">
    <source>
        <dbReference type="ARBA" id="ARBA00023295"/>
    </source>
</evidence>
<sequence length="140" mass="15090">MTFNGLSWGYIDSEQARPYSYTAQQILKMLNTVCAGGGNLLLNIGPAPDGSVPEEAQKPLATVGAWLASHGQAVYGSLTAVGRHRPSGAGGISVKGNKVYFWCRIWPHQGEMSLGGFMTSLRSVRLLHDGSPVEWEQKSQ</sequence>
<feature type="non-terminal residue" evidence="8">
    <location>
        <position position="140"/>
    </location>
</feature>
<dbReference type="SUPFAM" id="SSF51445">
    <property type="entry name" value="(Trans)glycosidases"/>
    <property type="match status" value="1"/>
</dbReference>
<keyword evidence="4" id="KW-0732">Signal</keyword>
<dbReference type="Pfam" id="PF01120">
    <property type="entry name" value="Alpha_L_fucos"/>
    <property type="match status" value="1"/>
</dbReference>
<keyword evidence="6" id="KW-0326">Glycosidase</keyword>
<keyword evidence="5" id="KW-0378">Hydrolase</keyword>
<organism evidence="8">
    <name type="scientific">marine sediment metagenome</name>
    <dbReference type="NCBI Taxonomy" id="412755"/>
    <lineage>
        <taxon>unclassified sequences</taxon>
        <taxon>metagenomes</taxon>
        <taxon>ecological metagenomes</taxon>
    </lineage>
</organism>
<dbReference type="EMBL" id="BARS01056120">
    <property type="protein sequence ID" value="GAG51708.1"/>
    <property type="molecule type" value="Genomic_DNA"/>
</dbReference>
<dbReference type="GO" id="GO:0005764">
    <property type="term" value="C:lysosome"/>
    <property type="evidence" value="ECO:0007669"/>
    <property type="project" value="TreeGrafter"/>
</dbReference>
<protein>
    <recommendedName>
        <fullName evidence="3">alpha-L-fucosidase</fullName>
        <ecNumber evidence="3">3.2.1.51</ecNumber>
    </recommendedName>
</protein>
<proteinExistence type="inferred from homology"/>
<evidence type="ECO:0000256" key="4">
    <source>
        <dbReference type="ARBA" id="ARBA00022729"/>
    </source>
</evidence>
<dbReference type="GO" id="GO:0004560">
    <property type="term" value="F:alpha-L-fucosidase activity"/>
    <property type="evidence" value="ECO:0007669"/>
    <property type="project" value="InterPro"/>
</dbReference>
<dbReference type="PANTHER" id="PTHR10030:SF37">
    <property type="entry name" value="ALPHA-L-FUCOSIDASE-RELATED"/>
    <property type="match status" value="1"/>
</dbReference>
<evidence type="ECO:0000313" key="8">
    <source>
        <dbReference type="EMBL" id="GAG51708.1"/>
    </source>
</evidence>
<reference evidence="8" key="1">
    <citation type="journal article" date="2014" name="Front. Microbiol.">
        <title>High frequency of phylogenetically diverse reductive dehalogenase-homologous genes in deep subseafloor sedimentary metagenomes.</title>
        <authorList>
            <person name="Kawai M."/>
            <person name="Futagami T."/>
            <person name="Toyoda A."/>
            <person name="Takaki Y."/>
            <person name="Nishi S."/>
            <person name="Hori S."/>
            <person name="Arai W."/>
            <person name="Tsubouchi T."/>
            <person name="Morono Y."/>
            <person name="Uchiyama I."/>
            <person name="Ito T."/>
            <person name="Fujiyama A."/>
            <person name="Inagaki F."/>
            <person name="Takami H."/>
        </authorList>
    </citation>
    <scope>NUCLEOTIDE SEQUENCE</scope>
    <source>
        <strain evidence="8">Expedition CK06-06</strain>
    </source>
</reference>
<dbReference type="InterPro" id="IPR000933">
    <property type="entry name" value="Glyco_hydro_29"/>
</dbReference>
<dbReference type="InterPro" id="IPR016286">
    <property type="entry name" value="FUC_metazoa-typ"/>
</dbReference>
<dbReference type="InterPro" id="IPR057739">
    <property type="entry name" value="Glyco_hydro_29_N"/>
</dbReference>
<dbReference type="InterPro" id="IPR017853">
    <property type="entry name" value="GH"/>
</dbReference>
<name>X0YTN5_9ZZZZ</name>
<evidence type="ECO:0000256" key="2">
    <source>
        <dbReference type="ARBA" id="ARBA00007951"/>
    </source>
</evidence>
<comment type="similarity">
    <text evidence="2">Belongs to the glycosyl hydrolase 29 family.</text>
</comment>
<evidence type="ECO:0000259" key="7">
    <source>
        <dbReference type="Pfam" id="PF01120"/>
    </source>
</evidence>
<evidence type="ECO:0000256" key="3">
    <source>
        <dbReference type="ARBA" id="ARBA00012662"/>
    </source>
</evidence>
<evidence type="ECO:0000256" key="1">
    <source>
        <dbReference type="ARBA" id="ARBA00004071"/>
    </source>
</evidence>
<dbReference type="PRINTS" id="PR00741">
    <property type="entry name" value="GLHYDRLASE29"/>
</dbReference>
<dbReference type="Gene3D" id="3.20.20.80">
    <property type="entry name" value="Glycosidases"/>
    <property type="match status" value="1"/>
</dbReference>
<comment type="function">
    <text evidence="1">Alpha-L-fucosidase is responsible for hydrolyzing the alpha-1,6-linked fucose joined to the reducing-end N-acetylglucosamine of the carbohydrate moieties of glycoproteins.</text>
</comment>
<evidence type="ECO:0000256" key="5">
    <source>
        <dbReference type="ARBA" id="ARBA00022801"/>
    </source>
</evidence>
<dbReference type="GO" id="GO:0016139">
    <property type="term" value="P:glycoside catabolic process"/>
    <property type="evidence" value="ECO:0007669"/>
    <property type="project" value="TreeGrafter"/>
</dbReference>
<dbReference type="EC" id="3.2.1.51" evidence="3"/>
<dbReference type="AlphaFoldDB" id="X0YTN5"/>
<dbReference type="PANTHER" id="PTHR10030">
    <property type="entry name" value="ALPHA-L-FUCOSIDASE"/>
    <property type="match status" value="1"/>
</dbReference>
<feature type="domain" description="Glycoside hydrolase family 29 N-terminal" evidence="7">
    <location>
        <begin position="1"/>
        <end position="71"/>
    </location>
</feature>
<dbReference type="GO" id="GO:0006004">
    <property type="term" value="P:fucose metabolic process"/>
    <property type="evidence" value="ECO:0007669"/>
    <property type="project" value="InterPro"/>
</dbReference>
<gene>
    <name evidence="8" type="ORF">S01H1_82737</name>
</gene>
<accession>X0YTN5</accession>
<comment type="caution">
    <text evidence="8">The sequence shown here is derived from an EMBL/GenBank/DDBJ whole genome shotgun (WGS) entry which is preliminary data.</text>
</comment>